<keyword evidence="1" id="KW-0812">Transmembrane</keyword>
<protein>
    <submittedName>
        <fullName evidence="2">Uncharacterized protein</fullName>
    </submittedName>
</protein>
<evidence type="ECO:0000313" key="2">
    <source>
        <dbReference type="EMBL" id="WMV08539.1"/>
    </source>
</evidence>
<keyword evidence="1" id="KW-1133">Transmembrane helix</keyword>
<organism evidence="2 3">
    <name type="scientific">Solanum verrucosum</name>
    <dbReference type="NCBI Taxonomy" id="315347"/>
    <lineage>
        <taxon>Eukaryota</taxon>
        <taxon>Viridiplantae</taxon>
        <taxon>Streptophyta</taxon>
        <taxon>Embryophyta</taxon>
        <taxon>Tracheophyta</taxon>
        <taxon>Spermatophyta</taxon>
        <taxon>Magnoliopsida</taxon>
        <taxon>eudicotyledons</taxon>
        <taxon>Gunneridae</taxon>
        <taxon>Pentapetalae</taxon>
        <taxon>asterids</taxon>
        <taxon>lamiids</taxon>
        <taxon>Solanales</taxon>
        <taxon>Solanaceae</taxon>
        <taxon>Solanoideae</taxon>
        <taxon>Solaneae</taxon>
        <taxon>Solanum</taxon>
    </lineage>
</organism>
<evidence type="ECO:0000313" key="3">
    <source>
        <dbReference type="Proteomes" id="UP001234989"/>
    </source>
</evidence>
<dbReference type="EMBL" id="CP133612">
    <property type="protein sequence ID" value="WMV08539.1"/>
    <property type="molecule type" value="Genomic_DNA"/>
</dbReference>
<name>A0AAF0PV76_SOLVR</name>
<accession>A0AAF0PV76</accession>
<proteinExistence type="predicted"/>
<keyword evidence="3" id="KW-1185">Reference proteome</keyword>
<keyword evidence="1" id="KW-0472">Membrane</keyword>
<reference evidence="2" key="1">
    <citation type="submission" date="2023-08" db="EMBL/GenBank/DDBJ databases">
        <title>A de novo genome assembly of Solanum verrucosum Schlechtendal, a Mexican diploid species geographically isolated from the other diploid A-genome species in potato relatives.</title>
        <authorList>
            <person name="Hosaka K."/>
        </authorList>
    </citation>
    <scope>NUCLEOTIDE SEQUENCE</scope>
    <source>
        <tissue evidence="2">Young leaves</tissue>
    </source>
</reference>
<feature type="transmembrane region" description="Helical" evidence="1">
    <location>
        <begin position="12"/>
        <end position="34"/>
    </location>
</feature>
<evidence type="ECO:0000256" key="1">
    <source>
        <dbReference type="SAM" id="Phobius"/>
    </source>
</evidence>
<dbReference type="AlphaFoldDB" id="A0AAF0PV76"/>
<gene>
    <name evidence="2" type="ORF">MTR67_001924</name>
</gene>
<sequence length="105" mass="11764">MERLSLSIYNEFGVLCAFLCTIFLRHIGASTTIWRLSKALKEGGSQFCLAIVVNSKVVWSSPDLHLNCSILFVVSAAGPYRAIDSSFHRTAWSFNFVLKVYCLIL</sequence>
<dbReference type="Proteomes" id="UP001234989">
    <property type="component" value="Chromosome 1"/>
</dbReference>